<evidence type="ECO:0000313" key="13">
    <source>
        <dbReference type="Proteomes" id="UP000823612"/>
    </source>
</evidence>
<evidence type="ECO:0000256" key="5">
    <source>
        <dbReference type="ARBA" id="ARBA00022801"/>
    </source>
</evidence>
<keyword evidence="1" id="KW-1003">Cell membrane</keyword>
<dbReference type="GO" id="GO:0004222">
    <property type="term" value="F:metalloendopeptidase activity"/>
    <property type="evidence" value="ECO:0007669"/>
    <property type="project" value="InterPro"/>
</dbReference>
<keyword evidence="4" id="KW-0479">Metal-binding</keyword>
<evidence type="ECO:0000256" key="7">
    <source>
        <dbReference type="ARBA" id="ARBA00022989"/>
    </source>
</evidence>
<dbReference type="GO" id="GO:0046872">
    <property type="term" value="F:metal ion binding"/>
    <property type="evidence" value="ECO:0007669"/>
    <property type="project" value="UniProtKB-KW"/>
</dbReference>
<proteinExistence type="inferred from homology"/>
<evidence type="ECO:0000256" key="9">
    <source>
        <dbReference type="ARBA" id="ARBA00023136"/>
    </source>
</evidence>
<dbReference type="InterPro" id="IPR001915">
    <property type="entry name" value="Peptidase_M48"/>
</dbReference>
<dbReference type="Gene3D" id="3.30.2010.10">
    <property type="entry name" value="Metalloproteases ('zincins'), catalytic domain"/>
    <property type="match status" value="1"/>
</dbReference>
<dbReference type="GO" id="GO:0006508">
    <property type="term" value="P:proteolysis"/>
    <property type="evidence" value="ECO:0007669"/>
    <property type="project" value="UniProtKB-KW"/>
</dbReference>
<dbReference type="InterPro" id="IPR050083">
    <property type="entry name" value="HtpX_protease"/>
</dbReference>
<dbReference type="Proteomes" id="UP000823612">
    <property type="component" value="Unassembled WGS sequence"/>
</dbReference>
<keyword evidence="2 10" id="KW-0645">Protease</keyword>
<keyword evidence="9" id="KW-0472">Membrane</keyword>
<reference evidence="12" key="2">
    <citation type="journal article" date="2021" name="PeerJ">
        <title>Extensive microbial diversity within the chicken gut microbiome revealed by metagenomics and culture.</title>
        <authorList>
            <person name="Gilroy R."/>
            <person name="Ravi A."/>
            <person name="Getino M."/>
            <person name="Pursley I."/>
            <person name="Horton D.L."/>
            <person name="Alikhan N.F."/>
            <person name="Baker D."/>
            <person name="Gharbi K."/>
            <person name="Hall N."/>
            <person name="Watson M."/>
            <person name="Adriaenssens E.M."/>
            <person name="Foster-Nyarko E."/>
            <person name="Jarju S."/>
            <person name="Secka A."/>
            <person name="Antonio M."/>
            <person name="Oren A."/>
            <person name="Chaudhuri R.R."/>
            <person name="La Ragione R."/>
            <person name="Hildebrand F."/>
            <person name="Pallen M.J."/>
        </authorList>
    </citation>
    <scope>NUCLEOTIDE SEQUENCE</scope>
    <source>
        <strain evidence="12">2889</strain>
    </source>
</reference>
<dbReference type="Pfam" id="PF01435">
    <property type="entry name" value="Peptidase_M48"/>
    <property type="match status" value="1"/>
</dbReference>
<evidence type="ECO:0000256" key="6">
    <source>
        <dbReference type="ARBA" id="ARBA00022833"/>
    </source>
</evidence>
<dbReference type="CDD" id="cd07325">
    <property type="entry name" value="M48_Ste24p_like"/>
    <property type="match status" value="1"/>
</dbReference>
<accession>A0A9D9DUI4</accession>
<organism evidence="12 13">
    <name type="scientific">Candidatus Pullibacteroides excrementavium</name>
    <dbReference type="NCBI Taxonomy" id="2840905"/>
    <lineage>
        <taxon>Bacteria</taxon>
        <taxon>Pseudomonadati</taxon>
        <taxon>Bacteroidota</taxon>
        <taxon>Bacteroidia</taxon>
        <taxon>Bacteroidales</taxon>
        <taxon>Candidatus Pullibacteroides</taxon>
    </lineage>
</organism>
<evidence type="ECO:0000256" key="3">
    <source>
        <dbReference type="ARBA" id="ARBA00022692"/>
    </source>
</evidence>
<keyword evidence="7" id="KW-1133">Transmembrane helix</keyword>
<feature type="domain" description="Peptidase M48" evidence="11">
    <location>
        <begin position="65"/>
        <end position="257"/>
    </location>
</feature>
<protein>
    <submittedName>
        <fullName evidence="12">M48 family metalloprotease</fullName>
    </submittedName>
</protein>
<dbReference type="AlphaFoldDB" id="A0A9D9DUI4"/>
<evidence type="ECO:0000256" key="1">
    <source>
        <dbReference type="ARBA" id="ARBA00022475"/>
    </source>
</evidence>
<name>A0A9D9DUI4_9BACT</name>
<comment type="caution">
    <text evidence="12">The sequence shown here is derived from an EMBL/GenBank/DDBJ whole genome shotgun (WGS) entry which is preliminary data.</text>
</comment>
<comment type="cofactor">
    <cofactor evidence="10">
        <name>Zn(2+)</name>
        <dbReference type="ChEBI" id="CHEBI:29105"/>
    </cofactor>
    <text evidence="10">Binds 1 zinc ion per subunit.</text>
</comment>
<evidence type="ECO:0000256" key="4">
    <source>
        <dbReference type="ARBA" id="ARBA00022723"/>
    </source>
</evidence>
<gene>
    <name evidence="12" type="ORF">IAB08_06595</name>
</gene>
<comment type="similarity">
    <text evidence="10">Belongs to the peptidase M48 family.</text>
</comment>
<sequence length="296" mass="33748">MIRKLVNLKTTEYEHNFDKAALNALRALKGVDTLTNFVMNWTYVKWHLVELAGSNFHVTKESCPELYAQVRDVADTLDIVQLPEVYTEWGYFINAYTTGYKDSTLLVLYSGAVDLMTEEELRFIIGHEMGHIKSGHVLYHTMTQMFSNIISNVSIASPLVKPMYLALLYWYRMSEFTADRAGLLACQDVDAALNAVIKMSGFPSKYFDKMDRNAFMEQARDFQNRYGGFTDTAIKNISILNDSHPWTIMRAAELIKWIESGEYEKVLQSAKSKTCPVCKKAVADDATDCPYCGHKF</sequence>
<dbReference type="EMBL" id="JADIMZ010000100">
    <property type="protein sequence ID" value="MBO8432943.1"/>
    <property type="molecule type" value="Genomic_DNA"/>
</dbReference>
<evidence type="ECO:0000259" key="11">
    <source>
        <dbReference type="Pfam" id="PF01435"/>
    </source>
</evidence>
<keyword evidence="6 10" id="KW-0862">Zinc</keyword>
<evidence type="ECO:0000313" key="12">
    <source>
        <dbReference type="EMBL" id="MBO8432943.1"/>
    </source>
</evidence>
<keyword evidence="3" id="KW-0812">Transmembrane</keyword>
<evidence type="ECO:0000256" key="8">
    <source>
        <dbReference type="ARBA" id="ARBA00023049"/>
    </source>
</evidence>
<reference evidence="12" key="1">
    <citation type="submission" date="2020-10" db="EMBL/GenBank/DDBJ databases">
        <authorList>
            <person name="Gilroy R."/>
        </authorList>
    </citation>
    <scope>NUCLEOTIDE SEQUENCE</scope>
    <source>
        <strain evidence="12">2889</strain>
    </source>
</reference>
<evidence type="ECO:0000256" key="2">
    <source>
        <dbReference type="ARBA" id="ARBA00022670"/>
    </source>
</evidence>
<evidence type="ECO:0000256" key="10">
    <source>
        <dbReference type="RuleBase" id="RU003983"/>
    </source>
</evidence>
<keyword evidence="8 10" id="KW-0482">Metalloprotease</keyword>
<dbReference type="PANTHER" id="PTHR43221">
    <property type="entry name" value="PROTEASE HTPX"/>
    <property type="match status" value="1"/>
</dbReference>
<dbReference type="PANTHER" id="PTHR43221:SF3">
    <property type="entry name" value="SLL1280 PROTEIN"/>
    <property type="match status" value="1"/>
</dbReference>
<keyword evidence="5 10" id="KW-0378">Hydrolase</keyword>